<sequence>MSTLLDGIASRTVTTQRLTSNVLERERDAGSDAPVVVFIHGNVSSSLFWQPFMLALPETVRPIAIDLRGFGDSDVRPVDATRGLGDFSDDIAEVLAALDIEAAHFYGWSMGGGIVMQYMLEHAEDDACRVLSATLQSPVSPYGFGGTDAEGRILNGAAGSGGGGGNPDFIAALNAGDTGDGPASPRTVFRTTYVAPGYASEHEDLWVESMLSTATGVDNYPGDAVECEAWPGFAPGERGILNTMTPDHLNTAGIADLPTKPPVLWVHGELDAIVGDHSGFDFNVLGEMGVIPGWPGSDTAPAQPMVSQTRRVLERYRAAGGEVAELLLPNCGHSPHLEHPDAVREALLDLIDSSSQPDPTTGP</sequence>
<dbReference type="Proteomes" id="UP000199183">
    <property type="component" value="Unassembled WGS sequence"/>
</dbReference>
<dbReference type="InterPro" id="IPR000073">
    <property type="entry name" value="AB_hydrolase_1"/>
</dbReference>
<organism evidence="3 4">
    <name type="scientific">Paramicrobacterium humi</name>
    <dbReference type="NCBI Taxonomy" id="640635"/>
    <lineage>
        <taxon>Bacteria</taxon>
        <taxon>Bacillati</taxon>
        <taxon>Actinomycetota</taxon>
        <taxon>Actinomycetes</taxon>
        <taxon>Micrococcales</taxon>
        <taxon>Microbacteriaceae</taxon>
        <taxon>Paramicrobacterium</taxon>
    </lineage>
</organism>
<dbReference type="STRING" id="640635.SAMN04489806_2510"/>
<dbReference type="SUPFAM" id="SSF53474">
    <property type="entry name" value="alpha/beta-Hydrolases"/>
    <property type="match status" value="1"/>
</dbReference>
<dbReference type="RefSeq" id="WP_091184878.1">
    <property type="nucleotide sequence ID" value="NZ_FNRY01000001.1"/>
</dbReference>
<dbReference type="PANTHER" id="PTHR43798">
    <property type="entry name" value="MONOACYLGLYCEROL LIPASE"/>
    <property type="match status" value="1"/>
</dbReference>
<dbReference type="PANTHER" id="PTHR43798:SF31">
    <property type="entry name" value="AB HYDROLASE SUPERFAMILY PROTEIN YCLE"/>
    <property type="match status" value="1"/>
</dbReference>
<dbReference type="OrthoDB" id="2987348at2"/>
<evidence type="ECO:0000259" key="2">
    <source>
        <dbReference type="Pfam" id="PF12697"/>
    </source>
</evidence>
<dbReference type="Pfam" id="PF12697">
    <property type="entry name" value="Abhydrolase_6"/>
    <property type="match status" value="1"/>
</dbReference>
<dbReference type="EMBL" id="FNRY01000001">
    <property type="protein sequence ID" value="SEC06898.1"/>
    <property type="molecule type" value="Genomic_DNA"/>
</dbReference>
<evidence type="ECO:0000313" key="3">
    <source>
        <dbReference type="EMBL" id="SEC06898.1"/>
    </source>
</evidence>
<dbReference type="GO" id="GO:0016787">
    <property type="term" value="F:hydrolase activity"/>
    <property type="evidence" value="ECO:0007669"/>
    <property type="project" value="UniProtKB-KW"/>
</dbReference>
<dbReference type="Gene3D" id="3.40.50.1820">
    <property type="entry name" value="alpha/beta hydrolase"/>
    <property type="match status" value="1"/>
</dbReference>
<dbReference type="InterPro" id="IPR050266">
    <property type="entry name" value="AB_hydrolase_sf"/>
</dbReference>
<dbReference type="GO" id="GO:0016020">
    <property type="term" value="C:membrane"/>
    <property type="evidence" value="ECO:0007669"/>
    <property type="project" value="TreeGrafter"/>
</dbReference>
<protein>
    <submittedName>
        <fullName evidence="3">Pimeloyl-ACP methyl ester carboxylesterase</fullName>
    </submittedName>
</protein>
<keyword evidence="1" id="KW-0378">Hydrolase</keyword>
<evidence type="ECO:0000256" key="1">
    <source>
        <dbReference type="ARBA" id="ARBA00022801"/>
    </source>
</evidence>
<proteinExistence type="predicted"/>
<evidence type="ECO:0000313" key="4">
    <source>
        <dbReference type="Proteomes" id="UP000199183"/>
    </source>
</evidence>
<reference evidence="3 4" key="1">
    <citation type="submission" date="2016-10" db="EMBL/GenBank/DDBJ databases">
        <authorList>
            <person name="de Groot N.N."/>
        </authorList>
    </citation>
    <scope>NUCLEOTIDE SEQUENCE [LARGE SCALE GENOMIC DNA]</scope>
    <source>
        <strain evidence="3 4">DSM 21799</strain>
    </source>
</reference>
<keyword evidence="4" id="KW-1185">Reference proteome</keyword>
<name>A0A1H4PHY4_9MICO</name>
<feature type="domain" description="AB hydrolase-1" evidence="2">
    <location>
        <begin position="36"/>
        <end position="346"/>
    </location>
</feature>
<gene>
    <name evidence="3" type="ORF">SAMN04489806_2510</name>
</gene>
<dbReference type="InterPro" id="IPR029058">
    <property type="entry name" value="AB_hydrolase_fold"/>
</dbReference>
<dbReference type="AlphaFoldDB" id="A0A1H4PHY4"/>
<accession>A0A1H4PHY4</accession>